<dbReference type="AlphaFoldDB" id="A0AAD7U5M2"/>
<evidence type="ECO:0000313" key="1">
    <source>
        <dbReference type="EMBL" id="KAJ8598730.1"/>
    </source>
</evidence>
<accession>A0AAD7U5M2</accession>
<dbReference type="InterPro" id="IPR036748">
    <property type="entry name" value="MTH938-like_sf"/>
</dbReference>
<dbReference type="GO" id="GO:0005743">
    <property type="term" value="C:mitochondrial inner membrane"/>
    <property type="evidence" value="ECO:0007669"/>
    <property type="project" value="TreeGrafter"/>
</dbReference>
<dbReference type="Proteomes" id="UP001230188">
    <property type="component" value="Unassembled WGS sequence"/>
</dbReference>
<dbReference type="EMBL" id="JAQMWT010000659">
    <property type="protein sequence ID" value="KAJ8598730.1"/>
    <property type="molecule type" value="Genomic_DNA"/>
</dbReference>
<name>A0AAD7U5M2_9STRA</name>
<protein>
    <recommendedName>
        <fullName evidence="3">NADH dehydrogenase [ubiquinone] 1 alpha subcomplex assembly factor 3</fullName>
    </recommendedName>
</protein>
<dbReference type="Pfam" id="PF04430">
    <property type="entry name" value="DUF498"/>
    <property type="match status" value="1"/>
</dbReference>
<sequence>MGAADLGGEERRMQVTEYDVGGFELQSDVYVPSSIVLLSKSAYLWRPRRIEDITPESLRIFTVLHPRPEIVFLGLGAASRRLSPEITKGLEEEGISVEQMDTGNAVHTFNILNEEMREIGAALLTPEPREEYRDPFEI</sequence>
<keyword evidence="2" id="KW-1185">Reference proteome</keyword>
<dbReference type="PANTHER" id="PTHR21192:SF2">
    <property type="entry name" value="NADH DEHYDROGENASE [UBIQUINONE] 1 ALPHA SUBCOMPLEX ASSEMBLY FACTOR 3"/>
    <property type="match status" value="1"/>
</dbReference>
<dbReference type="SUPFAM" id="SSF64076">
    <property type="entry name" value="MTH938-like"/>
    <property type="match status" value="1"/>
</dbReference>
<dbReference type="GO" id="GO:0032981">
    <property type="term" value="P:mitochondrial respiratory chain complex I assembly"/>
    <property type="evidence" value="ECO:0007669"/>
    <property type="project" value="TreeGrafter"/>
</dbReference>
<proteinExistence type="predicted"/>
<gene>
    <name evidence="1" type="ORF">CTAYLR_010226</name>
</gene>
<organism evidence="1 2">
    <name type="scientific">Chrysophaeum taylorii</name>
    <dbReference type="NCBI Taxonomy" id="2483200"/>
    <lineage>
        <taxon>Eukaryota</taxon>
        <taxon>Sar</taxon>
        <taxon>Stramenopiles</taxon>
        <taxon>Ochrophyta</taxon>
        <taxon>Pelagophyceae</taxon>
        <taxon>Pelagomonadales</taxon>
        <taxon>Pelagomonadaceae</taxon>
        <taxon>Chrysophaeum</taxon>
    </lineage>
</organism>
<evidence type="ECO:0000313" key="2">
    <source>
        <dbReference type="Proteomes" id="UP001230188"/>
    </source>
</evidence>
<dbReference type="InterPro" id="IPR007523">
    <property type="entry name" value="NDUFAF3/AAMDC"/>
</dbReference>
<evidence type="ECO:0008006" key="3">
    <source>
        <dbReference type="Google" id="ProtNLM"/>
    </source>
</evidence>
<reference evidence="1" key="1">
    <citation type="submission" date="2023-01" db="EMBL/GenBank/DDBJ databases">
        <title>Metagenome sequencing of chrysophaentin producing Chrysophaeum taylorii.</title>
        <authorList>
            <person name="Davison J."/>
            <person name="Bewley C."/>
        </authorList>
    </citation>
    <scope>NUCLEOTIDE SEQUENCE</scope>
    <source>
        <strain evidence="1">NIES-1699</strain>
    </source>
</reference>
<comment type="caution">
    <text evidence="1">The sequence shown here is derived from an EMBL/GenBank/DDBJ whole genome shotgun (WGS) entry which is preliminary data.</text>
</comment>
<dbReference type="PANTHER" id="PTHR21192">
    <property type="entry name" value="NUCLEAR PROTEIN E3-3"/>
    <property type="match status" value="1"/>
</dbReference>
<dbReference type="Gene3D" id="3.40.1230.10">
    <property type="entry name" value="MTH938-like"/>
    <property type="match status" value="1"/>
</dbReference>